<keyword evidence="3" id="KW-1185">Reference proteome</keyword>
<evidence type="ECO:0008006" key="4">
    <source>
        <dbReference type="Google" id="ProtNLM"/>
    </source>
</evidence>
<dbReference type="EMBL" id="JAQQWI010000002">
    <property type="protein sequence ID" value="KAK8037300.1"/>
    <property type="molecule type" value="Genomic_DNA"/>
</dbReference>
<dbReference type="PANTHER" id="PTHR47534:SF3">
    <property type="entry name" value="ALCOHOL DEHYDROGENASE-LIKE C-TERMINAL DOMAIN-CONTAINING PROTEIN"/>
    <property type="match status" value="1"/>
</dbReference>
<dbReference type="InterPro" id="IPR036291">
    <property type="entry name" value="NAD(P)-bd_dom_sf"/>
</dbReference>
<dbReference type="Pfam" id="PF00106">
    <property type="entry name" value="adh_short"/>
    <property type="match status" value="1"/>
</dbReference>
<dbReference type="InterPro" id="IPR002347">
    <property type="entry name" value="SDR_fam"/>
</dbReference>
<keyword evidence="1" id="KW-0560">Oxidoreductase</keyword>
<gene>
    <name evidence="2" type="ORF">PG991_000646</name>
</gene>
<dbReference type="SUPFAM" id="SSF51735">
    <property type="entry name" value="NAD(P)-binding Rossmann-fold domains"/>
    <property type="match status" value="1"/>
</dbReference>
<accession>A0ABR1SSJ4</accession>
<dbReference type="InterPro" id="IPR052228">
    <property type="entry name" value="Sec_Metab_Biosynth_Oxidored"/>
</dbReference>
<dbReference type="PANTHER" id="PTHR47534">
    <property type="entry name" value="YALI0E05731P"/>
    <property type="match status" value="1"/>
</dbReference>
<organism evidence="2 3">
    <name type="scientific">Apiospora marii</name>
    <dbReference type="NCBI Taxonomy" id="335849"/>
    <lineage>
        <taxon>Eukaryota</taxon>
        <taxon>Fungi</taxon>
        <taxon>Dikarya</taxon>
        <taxon>Ascomycota</taxon>
        <taxon>Pezizomycotina</taxon>
        <taxon>Sordariomycetes</taxon>
        <taxon>Xylariomycetidae</taxon>
        <taxon>Amphisphaeriales</taxon>
        <taxon>Apiosporaceae</taxon>
        <taxon>Apiospora</taxon>
    </lineage>
</organism>
<evidence type="ECO:0000313" key="2">
    <source>
        <dbReference type="EMBL" id="KAK8037300.1"/>
    </source>
</evidence>
<proteinExistence type="predicted"/>
<evidence type="ECO:0000313" key="3">
    <source>
        <dbReference type="Proteomes" id="UP001396898"/>
    </source>
</evidence>
<protein>
    <recommendedName>
        <fullName evidence="4">Ketoreductase (KR) domain-containing protein</fullName>
    </recommendedName>
</protein>
<dbReference type="Proteomes" id="UP001396898">
    <property type="component" value="Unassembled WGS sequence"/>
</dbReference>
<sequence length="340" mass="36304">MAISLQTVRTTNNRLSSVKGPHVALFVGATSGIGLGTLREFAQHAAEPRVYFVARNAKKASAITDDLRALNPRGKYEIIEKDVSLVKDATAVAELVKAKESTLDLLFLSVGFVSLDGRQADLFPDTAEGLEASMATRYYSRLRITQLLLPLLNQSKRSPHVVSVLAGGQEGALKEDDLGLAQANKNFSVMSAAVHSTTMGTLALEKLAAENPRVSFVHTYPGVVATPLLDRVATGFVGLLFRFLLAPLIRLFGRSAAEAGQLGLFYATSERYSVDGGLVSLSEAGGPLKKGTRSNGGQGIFLVGAGGDSVDNEKALVSLRKKDMERKVWEHTEGVFNSVG</sequence>
<name>A0ABR1SSJ4_9PEZI</name>
<reference evidence="2 3" key="1">
    <citation type="submission" date="2023-01" db="EMBL/GenBank/DDBJ databases">
        <title>Analysis of 21 Apiospora genomes using comparative genomics revels a genus with tremendous synthesis potential of carbohydrate active enzymes and secondary metabolites.</title>
        <authorList>
            <person name="Sorensen T."/>
        </authorList>
    </citation>
    <scope>NUCLEOTIDE SEQUENCE [LARGE SCALE GENOMIC DNA]</scope>
    <source>
        <strain evidence="2 3">CBS 20057</strain>
    </source>
</reference>
<dbReference type="Gene3D" id="3.40.50.720">
    <property type="entry name" value="NAD(P)-binding Rossmann-like Domain"/>
    <property type="match status" value="1"/>
</dbReference>
<evidence type="ECO:0000256" key="1">
    <source>
        <dbReference type="ARBA" id="ARBA00023002"/>
    </source>
</evidence>
<comment type="caution">
    <text evidence="2">The sequence shown here is derived from an EMBL/GenBank/DDBJ whole genome shotgun (WGS) entry which is preliminary data.</text>
</comment>